<proteinExistence type="predicted"/>
<keyword evidence="2" id="KW-1185">Reference proteome</keyword>
<accession>A0A8H4KEZ0</accession>
<evidence type="ECO:0000313" key="2">
    <source>
        <dbReference type="Proteomes" id="UP000605986"/>
    </source>
</evidence>
<reference evidence="1" key="1">
    <citation type="submission" date="2020-01" db="EMBL/GenBank/DDBJ databases">
        <title>Identification and distribution of gene clusters putatively required for synthesis of sphingolipid metabolism inhibitors in phylogenetically diverse species of the filamentous fungus Fusarium.</title>
        <authorList>
            <person name="Kim H.-S."/>
            <person name="Busman M."/>
            <person name="Brown D.W."/>
            <person name="Divon H."/>
            <person name="Uhlig S."/>
            <person name="Proctor R.H."/>
        </authorList>
    </citation>
    <scope>NUCLEOTIDE SEQUENCE</scope>
    <source>
        <strain evidence="1">NRRL 53441</strain>
    </source>
</reference>
<dbReference type="EMBL" id="JAADJG010000375">
    <property type="protein sequence ID" value="KAF4447804.1"/>
    <property type="molecule type" value="Genomic_DNA"/>
</dbReference>
<comment type="caution">
    <text evidence="1">The sequence shown here is derived from an EMBL/GenBank/DDBJ whole genome shotgun (WGS) entry which is preliminary data.</text>
</comment>
<gene>
    <name evidence="1" type="ORF">F53441_8708</name>
</gene>
<dbReference type="InterPro" id="IPR023393">
    <property type="entry name" value="START-like_dom_sf"/>
</dbReference>
<evidence type="ECO:0000313" key="1">
    <source>
        <dbReference type="EMBL" id="KAF4447804.1"/>
    </source>
</evidence>
<sequence>MPSDIIWPKKFLPGTTDNYVSNEVIVKDLTAAQVWPFLADISKWESYYDNCCQITPPASGPILKKGDRFRFSTFGFPPLPAEIYESVAPAGNSPGRIAWRAWQDGDENSLLEVYHAWIVEDLEWGVVRILTQESQIGKPAAELAKQKPNPMLLGHQNWLDNEQFQHALSRIGQIAQAWSDSEIASCKWRLAYEKENNKERLGHVSMEVDTQLNDEFTRRYQNGILQDKKLDGASVATVLAGDIRFITCIMLDAETLDQLAEAPQDFGSDSSKYFRSQYWVKMVEAGSGCEEAFRALRYGEYGLAE</sequence>
<dbReference type="Gene3D" id="3.30.530.20">
    <property type="match status" value="1"/>
</dbReference>
<dbReference type="Proteomes" id="UP000605986">
    <property type="component" value="Unassembled WGS sequence"/>
</dbReference>
<dbReference type="OrthoDB" id="2586183at2759"/>
<dbReference type="SUPFAM" id="SSF55961">
    <property type="entry name" value="Bet v1-like"/>
    <property type="match status" value="1"/>
</dbReference>
<organism evidence="1 2">
    <name type="scientific">Fusarium austroafricanum</name>
    <dbReference type="NCBI Taxonomy" id="2364996"/>
    <lineage>
        <taxon>Eukaryota</taxon>
        <taxon>Fungi</taxon>
        <taxon>Dikarya</taxon>
        <taxon>Ascomycota</taxon>
        <taxon>Pezizomycotina</taxon>
        <taxon>Sordariomycetes</taxon>
        <taxon>Hypocreomycetidae</taxon>
        <taxon>Hypocreales</taxon>
        <taxon>Nectriaceae</taxon>
        <taxon>Fusarium</taxon>
        <taxon>Fusarium concolor species complex</taxon>
    </lineage>
</organism>
<name>A0A8H4KEZ0_9HYPO</name>
<protein>
    <submittedName>
        <fullName evidence="1">Uncharacterized protein</fullName>
    </submittedName>
</protein>
<dbReference type="AlphaFoldDB" id="A0A8H4KEZ0"/>